<gene>
    <name evidence="1" type="ORF">NOL13_08430</name>
</gene>
<dbReference type="Proteomes" id="UP001152875">
    <property type="component" value="Unassembled WGS sequence"/>
</dbReference>
<evidence type="ECO:0000313" key="1">
    <source>
        <dbReference type="EMBL" id="MDG4527413.1"/>
    </source>
</evidence>
<reference evidence="1" key="1">
    <citation type="submission" date="2022-07" db="EMBL/GenBank/DDBJ databases">
        <title>Whole Genome Sequencing of Streptococcus suis.</title>
        <authorList>
            <person name="Dai X."/>
            <person name="Huang J."/>
            <person name="Wang L."/>
        </authorList>
    </citation>
    <scope>NUCLEOTIDE SEQUENCE</scope>
    <source>
        <strain evidence="1">XNB2</strain>
    </source>
</reference>
<proteinExistence type="predicted"/>
<organism evidence="1 2">
    <name type="scientific">Streptococcus suis</name>
    <dbReference type="NCBI Taxonomy" id="1307"/>
    <lineage>
        <taxon>Bacteria</taxon>
        <taxon>Bacillati</taxon>
        <taxon>Bacillota</taxon>
        <taxon>Bacilli</taxon>
        <taxon>Lactobacillales</taxon>
        <taxon>Streptococcaceae</taxon>
        <taxon>Streptococcus</taxon>
    </lineage>
</organism>
<name>A0A9X4RWB9_STRSU</name>
<evidence type="ECO:0000313" key="2">
    <source>
        <dbReference type="Proteomes" id="UP001152875"/>
    </source>
</evidence>
<dbReference type="EMBL" id="JANFMP010000024">
    <property type="protein sequence ID" value="MDG4527413.1"/>
    <property type="molecule type" value="Genomic_DNA"/>
</dbReference>
<dbReference type="AlphaFoldDB" id="A0A9X4RWB9"/>
<sequence>MFSNTSNLFYEYTAHRIAHRRRYFKLSNKEIADREEKTEPYYDHVFGEFLPEEKIPKQSKYDPTMISRIVHNNRTNQNRYLIPRAYINLLVTKLSFKNESEMFWGNSWELDYIAPHVFRSLILDIKHQTDIDNVENLLIDYVPYARFLAFIETLHSTLEKLYIPKSKLQQFKLDVSILKKSELTAKHHKIIQEISFVLAIFQNSGVELTQFTNKSLTDPEIYSDILFQFENVLNEAIDRQYLHLKKLFRGKLEQFFKNTKSFKQLPKAIDIFCKEEFIPMLLIAYKEQHHGLEPSIENIGKRVYDIFRLDIEPLLLQTNINSLSDRNLILDNTLLPQKIIYPELISASFTYINHLITYQELMNQSKSIEFYSQFKWDTKYEQYLKNIFSKKEV</sequence>
<protein>
    <submittedName>
        <fullName evidence="1">Uncharacterized protein</fullName>
    </submittedName>
</protein>
<accession>A0A9X4RWB9</accession>
<comment type="caution">
    <text evidence="1">The sequence shown here is derived from an EMBL/GenBank/DDBJ whole genome shotgun (WGS) entry which is preliminary data.</text>
</comment>
<dbReference type="RefSeq" id="WP_105128909.1">
    <property type="nucleotide sequence ID" value="NZ_JANFMO010000022.1"/>
</dbReference>